<dbReference type="PIRSF" id="PIRSF000521">
    <property type="entry name" value="Transaminase_4ab_Lys_Orn"/>
    <property type="match status" value="1"/>
</dbReference>
<proteinExistence type="inferred from homology"/>
<protein>
    <recommendedName>
        <fullName evidence="12">(S)-3-amino-2-methylpropionate transaminase</fullName>
        <ecNumber evidence="6">2.6.1.19</ecNumber>
        <ecNumber evidence="5">2.6.1.22</ecNumber>
    </recommendedName>
    <alternativeName>
        <fullName evidence="13">GABA aminotransferase</fullName>
    </alternativeName>
    <alternativeName>
        <fullName evidence="11">Gamma-amino-N-butyrate transaminase</fullName>
    </alternativeName>
    <alternativeName>
        <fullName evidence="15">Glutamate:succinic semialdehyde transaminase</fullName>
    </alternativeName>
    <alternativeName>
        <fullName evidence="10">L-AIBAT</fullName>
    </alternativeName>
</protein>
<dbReference type="PANTHER" id="PTHR11986">
    <property type="entry name" value="AMINOTRANSFERASE CLASS III"/>
    <property type="match status" value="1"/>
</dbReference>
<comment type="catalytic activity">
    <reaction evidence="1">
        <text>(S)-3-amino-2-methylpropanoate + 2-oxoglutarate = 2-methyl-3-oxopropanoate + L-glutamate</text>
        <dbReference type="Rhea" id="RHEA:13993"/>
        <dbReference type="ChEBI" id="CHEBI:16810"/>
        <dbReference type="ChEBI" id="CHEBI:29985"/>
        <dbReference type="ChEBI" id="CHEBI:57700"/>
        <dbReference type="ChEBI" id="CHEBI:58655"/>
        <dbReference type="EC" id="2.6.1.22"/>
    </reaction>
</comment>
<dbReference type="EC" id="2.6.1.19" evidence="6"/>
<comment type="similarity">
    <text evidence="4 16">Belongs to the class-III pyridoxal-phosphate-dependent aminotransferase family.</text>
</comment>
<dbReference type="InterPro" id="IPR049704">
    <property type="entry name" value="Aminotrans_3_PPA_site"/>
</dbReference>
<accession>A0ABS4UK18</accession>
<comment type="caution">
    <text evidence="17">The sequence shown here is derived from an EMBL/GenBank/DDBJ whole genome shotgun (WGS) entry which is preliminary data.</text>
</comment>
<evidence type="ECO:0000256" key="1">
    <source>
        <dbReference type="ARBA" id="ARBA00001750"/>
    </source>
</evidence>
<evidence type="ECO:0000256" key="8">
    <source>
        <dbReference type="ARBA" id="ARBA00022679"/>
    </source>
</evidence>
<evidence type="ECO:0000256" key="6">
    <source>
        <dbReference type="ARBA" id="ARBA00012912"/>
    </source>
</evidence>
<evidence type="ECO:0000256" key="14">
    <source>
        <dbReference type="ARBA" id="ARBA00048021"/>
    </source>
</evidence>
<keyword evidence="9 16" id="KW-0663">Pyridoxal phosphate</keyword>
<evidence type="ECO:0000256" key="12">
    <source>
        <dbReference type="ARBA" id="ARBA00030857"/>
    </source>
</evidence>
<dbReference type="InterPro" id="IPR050103">
    <property type="entry name" value="Class-III_PLP-dep_AT"/>
</dbReference>
<dbReference type="InterPro" id="IPR004632">
    <property type="entry name" value="4NH2But_aminotransferase_bac"/>
</dbReference>
<evidence type="ECO:0000256" key="5">
    <source>
        <dbReference type="ARBA" id="ARBA00012876"/>
    </source>
</evidence>
<comment type="cofactor">
    <cofactor evidence="2">
        <name>pyridoxal 5'-phosphate</name>
        <dbReference type="ChEBI" id="CHEBI:597326"/>
    </cofactor>
</comment>
<dbReference type="RefSeq" id="WP_209694820.1">
    <property type="nucleotide sequence ID" value="NZ_BAAAVU010000009.1"/>
</dbReference>
<dbReference type="Gene3D" id="3.90.1150.10">
    <property type="entry name" value="Aspartate Aminotransferase, domain 1"/>
    <property type="match status" value="1"/>
</dbReference>
<keyword evidence="18" id="KW-1185">Reference proteome</keyword>
<dbReference type="InterPro" id="IPR015421">
    <property type="entry name" value="PyrdxlP-dep_Trfase_major"/>
</dbReference>
<evidence type="ECO:0000256" key="10">
    <source>
        <dbReference type="ARBA" id="ARBA00029760"/>
    </source>
</evidence>
<evidence type="ECO:0000313" key="18">
    <source>
        <dbReference type="Proteomes" id="UP000755585"/>
    </source>
</evidence>
<evidence type="ECO:0000256" key="11">
    <source>
        <dbReference type="ARBA" id="ARBA00030204"/>
    </source>
</evidence>
<dbReference type="GO" id="GO:0047298">
    <property type="term" value="F:(S)-3-amino-2-methylpropionate transaminase activity"/>
    <property type="evidence" value="ECO:0007669"/>
    <property type="project" value="UniProtKB-EC"/>
</dbReference>
<organism evidence="17 18">
    <name type="scientific">Kribbella aluminosa</name>
    <dbReference type="NCBI Taxonomy" id="416017"/>
    <lineage>
        <taxon>Bacteria</taxon>
        <taxon>Bacillati</taxon>
        <taxon>Actinomycetota</taxon>
        <taxon>Actinomycetes</taxon>
        <taxon>Propionibacteriales</taxon>
        <taxon>Kribbellaceae</taxon>
        <taxon>Kribbella</taxon>
    </lineage>
</organism>
<dbReference type="InterPro" id="IPR005814">
    <property type="entry name" value="Aminotrans_3"/>
</dbReference>
<dbReference type="EMBL" id="JAGINT010000001">
    <property type="protein sequence ID" value="MBP2351996.1"/>
    <property type="molecule type" value="Genomic_DNA"/>
</dbReference>
<dbReference type="PANTHER" id="PTHR11986:SF79">
    <property type="entry name" value="ACETYLORNITHINE AMINOTRANSFERASE, MITOCHONDRIAL"/>
    <property type="match status" value="1"/>
</dbReference>
<dbReference type="InterPro" id="IPR015422">
    <property type="entry name" value="PyrdxlP-dep_Trfase_small"/>
</dbReference>
<name>A0ABS4UK18_9ACTN</name>
<dbReference type="InterPro" id="IPR015424">
    <property type="entry name" value="PyrdxlP-dep_Trfase"/>
</dbReference>
<sequence length="441" mass="46164">MTEQRRKLVSEVPGPRSRTLQAYREQHLPPGLGSTLPVFVERADGGVLVDVDGNHFVDLASGIAVTSVGARAPEVVERVRDQLDRFTHTCFLVTEYESYVEVAAWLNEHTPGAHPKTTALFSTGAEAVENAVKIARAATGRPGVVVFEHAFHGRSLLALAMTAKDVPYKAGFGPFAEQVYRAPLAYPLRWPTGAENATAEALSALEELLAGVGPETVAAVVIEPIQGEGGFVVPSAGFLAGVQEIARRHGIVFVADEIQTGIARTGRLFASEYDALEPDLVVTAKALGGGLPLAAVTGRSDIMAAPRPGSIGGTYAGSPLACAAALGVFEAVAKRDLVGAAQRIGATIRDVVGPVADAAPHAVELRGRGAMMAVEFAVPGSLEPAAEVAARISAHCHREGVLTLLCGTYGNVVRLLPPLVIDDDLLREGLGVLTQAIEEYA</sequence>
<dbReference type="EC" id="2.6.1.22" evidence="5"/>
<evidence type="ECO:0000256" key="3">
    <source>
        <dbReference type="ARBA" id="ARBA00005176"/>
    </source>
</evidence>
<keyword evidence="8 17" id="KW-0808">Transferase</keyword>
<dbReference type="Gene3D" id="3.40.640.10">
    <property type="entry name" value="Type I PLP-dependent aspartate aminotransferase-like (Major domain)"/>
    <property type="match status" value="1"/>
</dbReference>
<keyword evidence="7 17" id="KW-0032">Aminotransferase</keyword>
<dbReference type="CDD" id="cd00610">
    <property type="entry name" value="OAT_like"/>
    <property type="match status" value="1"/>
</dbReference>
<evidence type="ECO:0000256" key="16">
    <source>
        <dbReference type="RuleBase" id="RU003560"/>
    </source>
</evidence>
<evidence type="ECO:0000256" key="13">
    <source>
        <dbReference type="ARBA" id="ARBA00031787"/>
    </source>
</evidence>
<dbReference type="Proteomes" id="UP000755585">
    <property type="component" value="Unassembled WGS sequence"/>
</dbReference>
<dbReference type="SUPFAM" id="SSF53383">
    <property type="entry name" value="PLP-dependent transferases"/>
    <property type="match status" value="1"/>
</dbReference>
<evidence type="ECO:0000256" key="7">
    <source>
        <dbReference type="ARBA" id="ARBA00022576"/>
    </source>
</evidence>
<dbReference type="PROSITE" id="PS00600">
    <property type="entry name" value="AA_TRANSFER_CLASS_3"/>
    <property type="match status" value="1"/>
</dbReference>
<evidence type="ECO:0000256" key="4">
    <source>
        <dbReference type="ARBA" id="ARBA00008954"/>
    </source>
</evidence>
<evidence type="ECO:0000256" key="15">
    <source>
        <dbReference type="ARBA" id="ARBA00050054"/>
    </source>
</evidence>
<dbReference type="GO" id="GO:0034386">
    <property type="term" value="F:4-aminobutyrate:2-oxoglutarate transaminase activity"/>
    <property type="evidence" value="ECO:0007669"/>
    <property type="project" value="UniProtKB-EC"/>
</dbReference>
<evidence type="ECO:0000313" key="17">
    <source>
        <dbReference type="EMBL" id="MBP2351996.1"/>
    </source>
</evidence>
<dbReference type="Pfam" id="PF00202">
    <property type="entry name" value="Aminotran_3"/>
    <property type="match status" value="1"/>
</dbReference>
<evidence type="ECO:0000256" key="2">
    <source>
        <dbReference type="ARBA" id="ARBA00001933"/>
    </source>
</evidence>
<comment type="catalytic activity">
    <reaction evidence="14">
        <text>4-aminobutanoate + 2-oxoglutarate = succinate semialdehyde + L-glutamate</text>
        <dbReference type="Rhea" id="RHEA:23352"/>
        <dbReference type="ChEBI" id="CHEBI:16810"/>
        <dbReference type="ChEBI" id="CHEBI:29985"/>
        <dbReference type="ChEBI" id="CHEBI:57706"/>
        <dbReference type="ChEBI" id="CHEBI:59888"/>
        <dbReference type="EC" id="2.6.1.19"/>
    </reaction>
</comment>
<comment type="pathway">
    <text evidence="3">Amino-acid degradation; 4-aminobutanoate degradation.</text>
</comment>
<dbReference type="NCBIfam" id="TIGR00700">
    <property type="entry name" value="GABAtrnsam"/>
    <property type="match status" value="1"/>
</dbReference>
<gene>
    <name evidence="17" type="ORF">JOF29_003079</name>
</gene>
<evidence type="ECO:0000256" key="9">
    <source>
        <dbReference type="ARBA" id="ARBA00022898"/>
    </source>
</evidence>
<reference evidence="17 18" key="1">
    <citation type="submission" date="2021-03" db="EMBL/GenBank/DDBJ databases">
        <title>Sequencing the genomes of 1000 actinobacteria strains.</title>
        <authorList>
            <person name="Klenk H.-P."/>
        </authorList>
    </citation>
    <scope>NUCLEOTIDE SEQUENCE [LARGE SCALE GENOMIC DNA]</scope>
    <source>
        <strain evidence="17 18">DSM 18824</strain>
    </source>
</reference>